<dbReference type="EMBL" id="JADEXS010000331">
    <property type="protein sequence ID" value="MBE9024887.1"/>
    <property type="molecule type" value="Genomic_DNA"/>
</dbReference>
<name>A0A8J7D1U9_DESMC</name>
<keyword evidence="2" id="KW-1185">Reference proteome</keyword>
<dbReference type="AlphaFoldDB" id="A0A8J7D1U9"/>
<accession>A0A8J7D1U9</accession>
<reference evidence="1" key="1">
    <citation type="submission" date="2020-10" db="EMBL/GenBank/DDBJ databases">
        <authorList>
            <person name="Castelo-Branco R."/>
            <person name="Eusebio N."/>
            <person name="Adriana R."/>
            <person name="Vieira A."/>
            <person name="Brugerolle De Fraissinette N."/>
            <person name="Rezende De Castro R."/>
            <person name="Schneider M.P."/>
            <person name="Vasconcelos V."/>
            <person name="Leao P.N."/>
        </authorList>
    </citation>
    <scope>NUCLEOTIDE SEQUENCE</scope>
    <source>
        <strain evidence="1">LEGE 12446</strain>
    </source>
</reference>
<dbReference type="RefSeq" id="WP_193919574.1">
    <property type="nucleotide sequence ID" value="NZ_JADEXS020000001.1"/>
</dbReference>
<organism evidence="1 2">
    <name type="scientific">Desmonostoc muscorum LEGE 12446</name>
    <dbReference type="NCBI Taxonomy" id="1828758"/>
    <lineage>
        <taxon>Bacteria</taxon>
        <taxon>Bacillati</taxon>
        <taxon>Cyanobacteriota</taxon>
        <taxon>Cyanophyceae</taxon>
        <taxon>Nostocales</taxon>
        <taxon>Nostocaceae</taxon>
        <taxon>Desmonostoc</taxon>
    </lineage>
</organism>
<evidence type="ECO:0000313" key="1">
    <source>
        <dbReference type="EMBL" id="MBE9024887.1"/>
    </source>
</evidence>
<comment type="caution">
    <text evidence="1">The sequence shown here is derived from an EMBL/GenBank/DDBJ whole genome shotgun (WGS) entry which is preliminary data.</text>
</comment>
<gene>
    <name evidence="1" type="ORF">IQ276_21395</name>
</gene>
<protein>
    <submittedName>
        <fullName evidence="1">Uncharacterized protein</fullName>
    </submittedName>
</protein>
<evidence type="ECO:0000313" key="2">
    <source>
        <dbReference type="Proteomes" id="UP000622533"/>
    </source>
</evidence>
<proteinExistence type="predicted"/>
<dbReference type="Proteomes" id="UP000622533">
    <property type="component" value="Unassembled WGS sequence"/>
</dbReference>
<sequence length="208" mass="24722">MDKLAQQLLRQINSNLENIALYIEKLSKEEIKIDSQKIFIIDYSSYLWLNLPENSEIKKQLDEYNQQSINDIINDDFVEFCRKIYLQIEILLNQFILKEHGSDRTKDISYYKKTRLNDFFQSINNSQLNFKYENEDYKIITHIMDIRDVASHGDLNGKPIKERIEDKGKSIKIYLKSLKQGIKKEEIQSLFFQFVLNQKGIKVSGRIE</sequence>